<keyword evidence="2" id="KW-0963">Cytoplasm</keyword>
<protein>
    <recommendedName>
        <fullName evidence="12">Leucine-rich repeat and coiled-coil domain-containing protein 1</fullName>
    </recommendedName>
</protein>
<comment type="similarity">
    <text evidence="11">Belongs to the LRRCC1 family.</text>
</comment>
<feature type="coiled-coil region" evidence="13">
    <location>
        <begin position="499"/>
        <end position="558"/>
    </location>
</feature>
<keyword evidence="5" id="KW-0677">Repeat</keyword>
<comment type="subcellular location">
    <subcellularLocation>
        <location evidence="1">Cytoplasm</location>
        <location evidence="1">Cytoskeleton</location>
        <location evidence="1">Microtubule organizing center</location>
        <location evidence="1">Centrosome</location>
        <location evidence="1">Centriole</location>
    </subcellularLocation>
</comment>
<feature type="coiled-coil region" evidence="13">
    <location>
        <begin position="661"/>
        <end position="822"/>
    </location>
</feature>
<keyword evidence="6" id="KW-0498">Mitosis</keyword>
<accession>A0A672GLB1</accession>
<evidence type="ECO:0000313" key="16">
    <source>
        <dbReference type="Proteomes" id="UP000472267"/>
    </source>
</evidence>
<dbReference type="GO" id="GO:0005737">
    <property type="term" value="C:cytoplasm"/>
    <property type="evidence" value="ECO:0007669"/>
    <property type="project" value="TreeGrafter"/>
</dbReference>
<gene>
    <name evidence="15" type="primary">lrrcc1</name>
</gene>
<evidence type="ECO:0000256" key="10">
    <source>
        <dbReference type="ARBA" id="ARBA00054059"/>
    </source>
</evidence>
<evidence type="ECO:0000256" key="13">
    <source>
        <dbReference type="SAM" id="Coils"/>
    </source>
</evidence>
<evidence type="ECO:0000256" key="11">
    <source>
        <dbReference type="ARBA" id="ARBA00061329"/>
    </source>
</evidence>
<dbReference type="FunFam" id="3.80.10.10:FF:000148">
    <property type="entry name" value="Leucine rich repeat and coiled-coil centrosomal protein 1"/>
    <property type="match status" value="1"/>
</dbReference>
<dbReference type="InterPro" id="IPR001611">
    <property type="entry name" value="Leu-rich_rpt"/>
</dbReference>
<dbReference type="GO" id="GO:0051301">
    <property type="term" value="P:cell division"/>
    <property type="evidence" value="ECO:0007669"/>
    <property type="project" value="UniProtKB-KW"/>
</dbReference>
<feature type="coiled-coil region" evidence="13">
    <location>
        <begin position="307"/>
        <end position="464"/>
    </location>
</feature>
<feature type="compositionally biased region" description="Basic and acidic residues" evidence="14">
    <location>
        <begin position="248"/>
        <end position="266"/>
    </location>
</feature>
<feature type="region of interest" description="Disordered" evidence="14">
    <location>
        <begin position="241"/>
        <end position="296"/>
    </location>
</feature>
<keyword evidence="3" id="KW-0433">Leucine-rich repeat</keyword>
<keyword evidence="8" id="KW-0206">Cytoskeleton</keyword>
<dbReference type="Ensembl" id="ENSSFAT00005020346.1">
    <property type="protein sequence ID" value="ENSSFAP00005019563.1"/>
    <property type="gene ID" value="ENSSFAG00005010229.1"/>
</dbReference>
<comment type="function">
    <text evidence="10">Required for the organization of the mitotic spindle. Maintains the structural integrity of centrosomes during mitosis.</text>
</comment>
<evidence type="ECO:0000256" key="2">
    <source>
        <dbReference type="ARBA" id="ARBA00022490"/>
    </source>
</evidence>
<feature type="coiled-coil region" evidence="13">
    <location>
        <begin position="849"/>
        <end position="894"/>
    </location>
</feature>
<organism evidence="15 16">
    <name type="scientific">Salarias fasciatus</name>
    <name type="common">Jewelled blenny</name>
    <name type="synonym">Blennius fasciatus</name>
    <dbReference type="NCBI Taxonomy" id="181472"/>
    <lineage>
        <taxon>Eukaryota</taxon>
        <taxon>Metazoa</taxon>
        <taxon>Chordata</taxon>
        <taxon>Craniata</taxon>
        <taxon>Vertebrata</taxon>
        <taxon>Euteleostomi</taxon>
        <taxon>Actinopterygii</taxon>
        <taxon>Neopterygii</taxon>
        <taxon>Teleostei</taxon>
        <taxon>Neoteleostei</taxon>
        <taxon>Acanthomorphata</taxon>
        <taxon>Ovalentaria</taxon>
        <taxon>Blenniimorphae</taxon>
        <taxon>Blenniiformes</taxon>
        <taxon>Blennioidei</taxon>
        <taxon>Blenniidae</taxon>
        <taxon>Salariinae</taxon>
        <taxon>Salarias</taxon>
    </lineage>
</organism>
<evidence type="ECO:0000256" key="9">
    <source>
        <dbReference type="ARBA" id="ARBA00023306"/>
    </source>
</evidence>
<evidence type="ECO:0000256" key="4">
    <source>
        <dbReference type="ARBA" id="ARBA00022618"/>
    </source>
</evidence>
<evidence type="ECO:0000256" key="6">
    <source>
        <dbReference type="ARBA" id="ARBA00022776"/>
    </source>
</evidence>
<keyword evidence="7 13" id="KW-0175">Coiled coil</keyword>
<dbReference type="InterPro" id="IPR032675">
    <property type="entry name" value="LRR_dom_sf"/>
</dbReference>
<dbReference type="GO" id="GO:0005814">
    <property type="term" value="C:centriole"/>
    <property type="evidence" value="ECO:0007669"/>
    <property type="project" value="UniProtKB-SubCell"/>
</dbReference>
<evidence type="ECO:0000256" key="8">
    <source>
        <dbReference type="ARBA" id="ARBA00023212"/>
    </source>
</evidence>
<keyword evidence="4" id="KW-0132">Cell division</keyword>
<evidence type="ECO:0000256" key="5">
    <source>
        <dbReference type="ARBA" id="ARBA00022737"/>
    </source>
</evidence>
<sequence>VTNIFCRNNELNAKRGNHLLDIPLSPTVSSLNLHCNHIERIEGLASAWHLHHLDLSSNRISKIEGLSSLSSLRTLNLSCNLISAAEGLSGLVSLTRLNLSYNQINDLSGLLYLHGPQYQLKHLGLHSNRLDDIDHLLQCLLGLNSLREVTLSRDGKDNPICGSPGYRETVLQSLPQISVLDGVDRLGNPSGLSSLCDFPGLEDYVDLLLSSDNSHSGAVILHLSTTCLDVSFVFNKKSARPTVRKAKRDTDRTSESECDSGKEIGRRTRIPKPRSSLTSSTSTPESRARMADRSSPVLLSQAIVEERDQERERRWKAEQAVRKLTEELKLLRSRVSEEKDLQSMALHTTDRLKEVLLKERSGRSGLQARVEELEGRCRSLTRQLEQARNEEERHRTDLRRLQDSVAQGEALRARQQAEEVKRHQELENKAAALRRELDIQRAAVQQHKDKLQELHELLAFREQEHRQQLDSRLQPSGADFQEAVAKAVSAAEQRHGRREAELQERLEDGGRQYAALEDEFRMALTIEAARFSEVKEACEQTAAELQDVKTSLDRAQQRERKSGSLVQELTAVVKEQKSRISEILKAKKDAVAQLKSRLQSLEAEAGQDRRLGLQLELLKKDKARLLSQLTAQESVIDGLRAERKVWGQELAQQGASLAQDRGRLEARIEVLSSELDSQKKQAERDSDALKIKARIIDDQTETIRKLKESVQERDDQIRRLRDDAVRAQRSLQQQLEEEAGQQAELRERLEQLSLRKEELKQQLGDKEAELEELRRVYSDSSQKWQDKADLLTRLESQVMRMKDNFDSKERQLLEEREKAAEKLHCVDDAFRRQLESVQASHQAELLRLANENQMKMEQANQKVIDVEEEMRQLLEETETKKRMMEAKMRRLTSVLQDF</sequence>
<dbReference type="PANTHER" id="PTHR15454:SF34">
    <property type="entry name" value="LEUCINE-RICH REPEAT AND COILED-COIL DOMAIN-CONTAINING PROTEIN 1"/>
    <property type="match status" value="1"/>
</dbReference>
<name>A0A672GLB1_SALFA</name>
<feature type="coiled-coil region" evidence="13">
    <location>
        <begin position="584"/>
        <end position="611"/>
    </location>
</feature>
<dbReference type="InterPro" id="IPR025875">
    <property type="entry name" value="Leu-rich_rpt_4"/>
</dbReference>
<reference evidence="15" key="2">
    <citation type="submission" date="2025-08" db="UniProtKB">
        <authorList>
            <consortium name="Ensembl"/>
        </authorList>
    </citation>
    <scope>IDENTIFICATION</scope>
</reference>
<keyword evidence="9" id="KW-0131">Cell cycle</keyword>
<evidence type="ECO:0000256" key="3">
    <source>
        <dbReference type="ARBA" id="ARBA00022614"/>
    </source>
</evidence>
<reference evidence="15" key="3">
    <citation type="submission" date="2025-09" db="UniProtKB">
        <authorList>
            <consortium name="Ensembl"/>
        </authorList>
    </citation>
    <scope>IDENTIFICATION</scope>
</reference>
<reference evidence="15" key="1">
    <citation type="submission" date="2019-06" db="EMBL/GenBank/DDBJ databases">
        <authorList>
            <consortium name="Wellcome Sanger Institute Data Sharing"/>
        </authorList>
    </citation>
    <scope>NUCLEOTIDE SEQUENCE [LARGE SCALE GENOMIC DNA]</scope>
</reference>
<dbReference type="AlphaFoldDB" id="A0A672GLB1"/>
<dbReference type="Proteomes" id="UP000472267">
    <property type="component" value="Chromosome 18"/>
</dbReference>
<evidence type="ECO:0000256" key="12">
    <source>
        <dbReference type="ARBA" id="ARBA00067351"/>
    </source>
</evidence>
<evidence type="ECO:0000313" key="15">
    <source>
        <dbReference type="Ensembl" id="ENSSFAP00005019563.1"/>
    </source>
</evidence>
<dbReference type="GO" id="GO:0005813">
    <property type="term" value="C:centrosome"/>
    <property type="evidence" value="ECO:0007669"/>
    <property type="project" value="TreeGrafter"/>
</dbReference>
<evidence type="ECO:0000256" key="1">
    <source>
        <dbReference type="ARBA" id="ARBA00004114"/>
    </source>
</evidence>
<evidence type="ECO:0000256" key="7">
    <source>
        <dbReference type="ARBA" id="ARBA00023054"/>
    </source>
</evidence>
<dbReference type="SMART" id="SM00365">
    <property type="entry name" value="LRR_SD22"/>
    <property type="match status" value="3"/>
</dbReference>
<evidence type="ECO:0000256" key="14">
    <source>
        <dbReference type="SAM" id="MobiDB-lite"/>
    </source>
</evidence>
<dbReference type="Pfam" id="PF12799">
    <property type="entry name" value="LRR_4"/>
    <property type="match status" value="1"/>
</dbReference>
<dbReference type="Gene3D" id="3.80.10.10">
    <property type="entry name" value="Ribonuclease Inhibitor"/>
    <property type="match status" value="2"/>
</dbReference>
<dbReference type="PANTHER" id="PTHR15454">
    <property type="entry name" value="NISCHARIN RELATED"/>
    <property type="match status" value="1"/>
</dbReference>
<dbReference type="PROSITE" id="PS51450">
    <property type="entry name" value="LRR"/>
    <property type="match status" value="4"/>
</dbReference>
<keyword evidence="16" id="KW-1185">Reference proteome</keyword>
<proteinExistence type="inferred from homology"/>
<dbReference type="SUPFAM" id="SSF52058">
    <property type="entry name" value="L domain-like"/>
    <property type="match status" value="1"/>
</dbReference>